<proteinExistence type="predicted"/>
<dbReference type="InterPro" id="IPR003838">
    <property type="entry name" value="ABC3_permease_C"/>
</dbReference>
<keyword evidence="2" id="KW-1003">Cell membrane</keyword>
<feature type="transmembrane region" description="Helical" evidence="6">
    <location>
        <begin position="721"/>
        <end position="745"/>
    </location>
</feature>
<name>A0A810MYU6_9ACTN</name>
<evidence type="ECO:0000256" key="2">
    <source>
        <dbReference type="ARBA" id="ARBA00022475"/>
    </source>
</evidence>
<feature type="transmembrane region" description="Helical" evidence="6">
    <location>
        <begin position="628"/>
        <end position="653"/>
    </location>
</feature>
<evidence type="ECO:0000256" key="6">
    <source>
        <dbReference type="SAM" id="Phobius"/>
    </source>
</evidence>
<dbReference type="Pfam" id="PF02687">
    <property type="entry name" value="FtsX"/>
    <property type="match status" value="1"/>
</dbReference>
<evidence type="ECO:0000259" key="7">
    <source>
        <dbReference type="Pfam" id="PF02687"/>
    </source>
</evidence>
<feature type="transmembrane region" description="Helical" evidence="6">
    <location>
        <begin position="201"/>
        <end position="226"/>
    </location>
</feature>
<dbReference type="EMBL" id="AP023359">
    <property type="protein sequence ID" value="BCJ64753.1"/>
    <property type="molecule type" value="Genomic_DNA"/>
</dbReference>
<dbReference type="AlphaFoldDB" id="A0A810MYU6"/>
<comment type="subcellular location">
    <subcellularLocation>
        <location evidence="1">Cell membrane</location>
        <topology evidence="1">Multi-pass membrane protein</topology>
    </subcellularLocation>
</comment>
<evidence type="ECO:0000313" key="9">
    <source>
        <dbReference type="Proteomes" id="UP000680866"/>
    </source>
</evidence>
<evidence type="ECO:0000256" key="1">
    <source>
        <dbReference type="ARBA" id="ARBA00004651"/>
    </source>
</evidence>
<feature type="domain" description="ABC3 transporter permease C-terminal" evidence="7">
    <location>
        <begin position="205"/>
        <end position="323"/>
    </location>
</feature>
<gene>
    <name evidence="8" type="ORF">Prubr_17740</name>
</gene>
<keyword evidence="5 6" id="KW-0472">Membrane</keyword>
<feature type="transmembrane region" description="Helical" evidence="6">
    <location>
        <begin position="295"/>
        <end position="317"/>
    </location>
</feature>
<keyword evidence="9" id="KW-1185">Reference proteome</keyword>
<feature type="transmembrane region" description="Helical" evidence="6">
    <location>
        <begin position="688"/>
        <end position="709"/>
    </location>
</feature>
<feature type="transmembrane region" description="Helical" evidence="6">
    <location>
        <begin position="368"/>
        <end position="393"/>
    </location>
</feature>
<dbReference type="GO" id="GO:0005886">
    <property type="term" value="C:plasma membrane"/>
    <property type="evidence" value="ECO:0007669"/>
    <property type="project" value="UniProtKB-SubCell"/>
</dbReference>
<evidence type="ECO:0000313" key="8">
    <source>
        <dbReference type="EMBL" id="BCJ64753.1"/>
    </source>
</evidence>
<evidence type="ECO:0000256" key="5">
    <source>
        <dbReference type="ARBA" id="ARBA00023136"/>
    </source>
</evidence>
<dbReference type="KEGG" id="pry:Prubr_17740"/>
<dbReference type="RefSeq" id="WP_212823547.1">
    <property type="nucleotide sequence ID" value="NZ_AP023359.1"/>
</dbReference>
<dbReference type="Proteomes" id="UP000680866">
    <property type="component" value="Chromosome"/>
</dbReference>
<protein>
    <recommendedName>
        <fullName evidence="7">ABC3 transporter permease C-terminal domain-containing protein</fullName>
    </recommendedName>
</protein>
<sequence length="757" mass="78332">MSRWLWLGLRLSVGSGRAGVLRTVLMASGAAIGVCTVLAGLAGATVAANQQERTGARTPVQVENGPGQLRMIEIEDGIGTRVVRRTALTGATADSPRPPGVDAYPGPDEVVLSPALADLIRVDERAADRFPQRVVGVIGPAGLVAPDELRAYVGVPAGDPMLNGDEPFFRDSAVVGFGAPPTFARGSMYGTGVDVFTPGRWLAAAFALFVLVPFGAFLATCARLSATTRDRRIAALRLLGVSARQATLVNVVETGVVAAGGALLGAAVFAGLAPLSQGWRIGRLHWYAADIALPAGWIAAVLAGTVLFAVLVGVVAARPARSRPLSVRRGGSARRPAWWRSLPMVCGLGAVVFAATDAAPLTPTGRGTVFIVGLLVTGLALPLVLPLLAYWLAVAVGRIPNAPVWLGLAAARVRHTPGVAPRLVASLAVTLFVIGMGSLGAALFTNDRDLRNDRLSPLYQVVSNDPGVVDALRAVPGTTLIEDDFTPVTVDGRHDSVLIADCADVTAMHTLGAGQTCVDGETYQLRYPGSAPPLRPDAEVTAENGVRIPVPRHALDLTGRYDIGYRNLLLVTRQAPIAADLAVRPDIPLLLAPDRESLDRAARIVSARAPAGYLNGDLGIHTGIDSDLLFTLLVAGLSISLVLGMGSFTAAAVDRAVERRRDNATLAVVGVRPAVIAGGETGFGGLPLVVGVGAAAVATIVVGASLAAVLDTPTAAVFGRIIPILLLGAGATVVGLLLIAVPAWFTQRITAEQLRRP</sequence>
<feature type="transmembrane region" description="Helical" evidence="6">
    <location>
        <begin position="337"/>
        <end position="356"/>
    </location>
</feature>
<keyword evidence="3 6" id="KW-0812">Transmembrane</keyword>
<evidence type="ECO:0000256" key="4">
    <source>
        <dbReference type="ARBA" id="ARBA00022989"/>
    </source>
</evidence>
<reference evidence="8" key="1">
    <citation type="submission" date="2020-08" db="EMBL/GenBank/DDBJ databases">
        <title>Whole genome shotgun sequence of Polymorphospora rubra NBRC 101157.</title>
        <authorList>
            <person name="Komaki H."/>
            <person name="Tamura T."/>
        </authorList>
    </citation>
    <scope>NUCLEOTIDE SEQUENCE</scope>
    <source>
        <strain evidence="8">NBRC 101157</strain>
    </source>
</reference>
<accession>A0A810MYU6</accession>
<feature type="transmembrane region" description="Helical" evidence="6">
    <location>
        <begin position="247"/>
        <end position="275"/>
    </location>
</feature>
<feature type="transmembrane region" description="Helical" evidence="6">
    <location>
        <begin position="423"/>
        <end position="444"/>
    </location>
</feature>
<keyword evidence="4 6" id="KW-1133">Transmembrane helix</keyword>
<evidence type="ECO:0000256" key="3">
    <source>
        <dbReference type="ARBA" id="ARBA00022692"/>
    </source>
</evidence>
<organism evidence="8 9">
    <name type="scientific">Polymorphospora rubra</name>
    <dbReference type="NCBI Taxonomy" id="338584"/>
    <lineage>
        <taxon>Bacteria</taxon>
        <taxon>Bacillati</taxon>
        <taxon>Actinomycetota</taxon>
        <taxon>Actinomycetes</taxon>
        <taxon>Micromonosporales</taxon>
        <taxon>Micromonosporaceae</taxon>
        <taxon>Polymorphospora</taxon>
    </lineage>
</organism>